<evidence type="ECO:0000256" key="3">
    <source>
        <dbReference type="ARBA" id="ARBA00022516"/>
    </source>
</evidence>
<keyword evidence="12 13" id="KW-0275">Fatty acid biosynthesis</keyword>
<evidence type="ECO:0000256" key="5">
    <source>
        <dbReference type="ARBA" id="ARBA00022723"/>
    </source>
</evidence>
<dbReference type="GO" id="GO:0005506">
    <property type="term" value="F:iron ion binding"/>
    <property type="evidence" value="ECO:0007669"/>
    <property type="project" value="TreeGrafter"/>
</dbReference>
<evidence type="ECO:0000256" key="4">
    <source>
        <dbReference type="ARBA" id="ARBA00022692"/>
    </source>
</evidence>
<evidence type="ECO:0000259" key="15">
    <source>
        <dbReference type="Pfam" id="PF00487"/>
    </source>
</evidence>
<evidence type="ECO:0000256" key="12">
    <source>
        <dbReference type="ARBA" id="ARBA00023160"/>
    </source>
</evidence>
<dbReference type="PANTHER" id="PTHR11351">
    <property type="entry name" value="ACYL-COA DESATURASE"/>
    <property type="match status" value="1"/>
</dbReference>
<keyword evidence="4 13" id="KW-0812">Transmembrane</keyword>
<evidence type="ECO:0000256" key="6">
    <source>
        <dbReference type="ARBA" id="ARBA00022832"/>
    </source>
</evidence>
<feature type="transmembrane region" description="Helical" evidence="14">
    <location>
        <begin position="108"/>
        <end position="129"/>
    </location>
</feature>
<comment type="caution">
    <text evidence="16">The sequence shown here is derived from an EMBL/GenBank/DDBJ whole genome shotgun (WGS) entry which is preliminary data.</text>
</comment>
<dbReference type="PROSITE" id="PS00476">
    <property type="entry name" value="FATTY_ACID_DESATUR_1"/>
    <property type="match status" value="1"/>
</dbReference>
<keyword evidence="8 13" id="KW-0560">Oxidoreductase</keyword>
<dbReference type="Proteomes" id="UP001168821">
    <property type="component" value="Unassembled WGS sequence"/>
</dbReference>
<evidence type="ECO:0000256" key="14">
    <source>
        <dbReference type="SAM" id="Phobius"/>
    </source>
</evidence>
<evidence type="ECO:0000256" key="10">
    <source>
        <dbReference type="ARBA" id="ARBA00023098"/>
    </source>
</evidence>
<keyword evidence="3 13" id="KW-0444">Lipid biosynthesis</keyword>
<accession>A0AA38MCU0</accession>
<dbReference type="GO" id="GO:0004768">
    <property type="term" value="F:stearoyl-CoA 9-desaturase activity"/>
    <property type="evidence" value="ECO:0007669"/>
    <property type="project" value="TreeGrafter"/>
</dbReference>
<dbReference type="AlphaFoldDB" id="A0AA38MCU0"/>
<keyword evidence="6" id="KW-0276">Fatty acid metabolism</keyword>
<dbReference type="GO" id="GO:0005789">
    <property type="term" value="C:endoplasmic reticulum membrane"/>
    <property type="evidence" value="ECO:0007669"/>
    <property type="project" value="TreeGrafter"/>
</dbReference>
<dbReference type="InterPro" id="IPR005804">
    <property type="entry name" value="FA_desaturase_dom"/>
</dbReference>
<comment type="domain">
    <text evidence="13">The histidine box domains are involved in binding the catalytic metal ions.</text>
</comment>
<sequence>MSSHGTAVGAHRLWAHRTFKAKLPLEIVLAVDQTLTFQTDIYEWVRDHRLHHKHSDTDYDPHNASRGFFYSHIGWLMCKKSPQLIQKGKEIDLSDLLQNRVVMFQRKYYWYIAPFIAFVIPAAVPWYFWNEAFVISWHVCSMLRYVYTLHATCSVNSAAHKWGTKPFDRNIRPVETMFVAHLSFGEGFHNYHHTFPWDYKAAELGNYFGNLNTAFIDLMAKIGWAYDLKWASPDMVMKRVLRTGDGSWNKSSIWGWGDKDMDEEDVKMVQDNWKTIAK</sequence>
<dbReference type="PRINTS" id="PR00075">
    <property type="entry name" value="FACDDSATRASE"/>
</dbReference>
<dbReference type="PANTHER" id="PTHR11351:SF98">
    <property type="entry name" value="RE43130P"/>
    <property type="match status" value="1"/>
</dbReference>
<comment type="similarity">
    <text evidence="2 13">Belongs to the fatty acid desaturase type 1 family.</text>
</comment>
<comment type="subcellular location">
    <subcellularLocation>
        <location evidence="1">Membrane</location>
        <topology evidence="1">Multi-pass membrane protein</topology>
    </subcellularLocation>
</comment>
<proteinExistence type="inferred from homology"/>
<organism evidence="16 17">
    <name type="scientific">Zophobas morio</name>
    <dbReference type="NCBI Taxonomy" id="2755281"/>
    <lineage>
        <taxon>Eukaryota</taxon>
        <taxon>Metazoa</taxon>
        <taxon>Ecdysozoa</taxon>
        <taxon>Arthropoda</taxon>
        <taxon>Hexapoda</taxon>
        <taxon>Insecta</taxon>
        <taxon>Pterygota</taxon>
        <taxon>Neoptera</taxon>
        <taxon>Endopterygota</taxon>
        <taxon>Coleoptera</taxon>
        <taxon>Polyphaga</taxon>
        <taxon>Cucujiformia</taxon>
        <taxon>Tenebrionidae</taxon>
        <taxon>Zophobas</taxon>
    </lineage>
</organism>
<keyword evidence="7 14" id="KW-1133">Transmembrane helix</keyword>
<reference evidence="16" key="1">
    <citation type="journal article" date="2023" name="G3 (Bethesda)">
        <title>Whole genome assemblies of Zophobas morio and Tenebrio molitor.</title>
        <authorList>
            <person name="Kaur S."/>
            <person name="Stinson S.A."/>
            <person name="diCenzo G.C."/>
        </authorList>
    </citation>
    <scope>NUCLEOTIDE SEQUENCE</scope>
    <source>
        <strain evidence="16">QUZm001</strain>
    </source>
</reference>
<keyword evidence="17" id="KW-1185">Reference proteome</keyword>
<dbReference type="InterPro" id="IPR001522">
    <property type="entry name" value="FADS-1_CS"/>
</dbReference>
<comment type="cofactor">
    <cofactor evidence="13">
        <name>Fe(2+)</name>
        <dbReference type="ChEBI" id="CHEBI:29033"/>
    </cofactor>
</comment>
<dbReference type="GO" id="GO:0006636">
    <property type="term" value="P:unsaturated fatty acid biosynthetic process"/>
    <property type="evidence" value="ECO:0007669"/>
    <property type="project" value="TreeGrafter"/>
</dbReference>
<dbReference type="EMBL" id="JALNTZ010000005">
    <property type="protein sequence ID" value="KAJ3652190.1"/>
    <property type="molecule type" value="Genomic_DNA"/>
</dbReference>
<evidence type="ECO:0000256" key="7">
    <source>
        <dbReference type="ARBA" id="ARBA00022989"/>
    </source>
</evidence>
<evidence type="ECO:0000256" key="9">
    <source>
        <dbReference type="ARBA" id="ARBA00023004"/>
    </source>
</evidence>
<feature type="domain" description="Fatty acid desaturase" evidence="15">
    <location>
        <begin position="6"/>
        <end position="196"/>
    </location>
</feature>
<evidence type="ECO:0000256" key="2">
    <source>
        <dbReference type="ARBA" id="ARBA00009295"/>
    </source>
</evidence>
<dbReference type="Pfam" id="PF00487">
    <property type="entry name" value="FA_desaturase"/>
    <property type="match status" value="1"/>
</dbReference>
<evidence type="ECO:0000256" key="1">
    <source>
        <dbReference type="ARBA" id="ARBA00004141"/>
    </source>
</evidence>
<keyword evidence="10" id="KW-0443">Lipid metabolism</keyword>
<protein>
    <recommendedName>
        <fullName evidence="15">Fatty acid desaturase domain-containing protein</fullName>
    </recommendedName>
</protein>
<keyword evidence="11 14" id="KW-0472">Membrane</keyword>
<dbReference type="CDD" id="cd03505">
    <property type="entry name" value="Delta9-FADS-like"/>
    <property type="match status" value="1"/>
</dbReference>
<evidence type="ECO:0000313" key="17">
    <source>
        <dbReference type="Proteomes" id="UP001168821"/>
    </source>
</evidence>
<name>A0AA38MCU0_9CUCU</name>
<dbReference type="InterPro" id="IPR015876">
    <property type="entry name" value="Acyl-CoA_DS"/>
</dbReference>
<keyword evidence="9" id="KW-0408">Iron</keyword>
<evidence type="ECO:0000256" key="8">
    <source>
        <dbReference type="ARBA" id="ARBA00023002"/>
    </source>
</evidence>
<evidence type="ECO:0000256" key="11">
    <source>
        <dbReference type="ARBA" id="ARBA00023136"/>
    </source>
</evidence>
<evidence type="ECO:0000313" key="16">
    <source>
        <dbReference type="EMBL" id="KAJ3652190.1"/>
    </source>
</evidence>
<keyword evidence="5" id="KW-0479">Metal-binding</keyword>
<evidence type="ECO:0000256" key="13">
    <source>
        <dbReference type="RuleBase" id="RU000581"/>
    </source>
</evidence>
<gene>
    <name evidence="16" type="ORF">Zmor_018177</name>
</gene>